<dbReference type="SUPFAM" id="SSF110857">
    <property type="entry name" value="Gamma-glutamyl cyclotransferase-like"/>
    <property type="match status" value="1"/>
</dbReference>
<accession>A0ABV4KFU0</accession>
<feature type="domain" description="Gamma-glutamylcyclotransferase AIG2-like" evidence="1">
    <location>
        <begin position="4"/>
        <end position="103"/>
    </location>
</feature>
<dbReference type="RefSeq" id="WP_371569698.1">
    <property type="nucleotide sequence ID" value="NZ_JASMRN010000006.1"/>
</dbReference>
<evidence type="ECO:0000313" key="3">
    <source>
        <dbReference type="Proteomes" id="UP001568894"/>
    </source>
</evidence>
<protein>
    <submittedName>
        <fullName evidence="2">Gamma-glutamylcyclotransferase family protein</fullName>
    </submittedName>
</protein>
<keyword evidence="3" id="KW-1185">Reference proteome</keyword>
<dbReference type="Proteomes" id="UP001568894">
    <property type="component" value="Unassembled WGS sequence"/>
</dbReference>
<evidence type="ECO:0000259" key="1">
    <source>
        <dbReference type="Pfam" id="PF06094"/>
    </source>
</evidence>
<name>A0ABV4KFU0_9FLAO</name>
<reference evidence="2 3" key="1">
    <citation type="submission" date="2023-05" db="EMBL/GenBank/DDBJ databases">
        <title>Adaptations of aquatic viruses from atmosphere-close ecosystems of the Central Arctic Ocean.</title>
        <authorList>
            <person name="Rahlff J."/>
            <person name="Holmfeldt K."/>
        </authorList>
    </citation>
    <scope>NUCLEOTIDE SEQUENCE [LARGE SCALE GENOMIC DNA]</scope>
    <source>
        <strain evidence="2 3">Arc14</strain>
    </source>
</reference>
<comment type="caution">
    <text evidence="2">The sequence shown here is derived from an EMBL/GenBank/DDBJ whole genome shotgun (WGS) entry which is preliminary data.</text>
</comment>
<organism evidence="2 3">
    <name type="scientific">Flavobacterium frigidarium</name>
    <dbReference type="NCBI Taxonomy" id="99286"/>
    <lineage>
        <taxon>Bacteria</taxon>
        <taxon>Pseudomonadati</taxon>
        <taxon>Bacteroidota</taxon>
        <taxon>Flavobacteriia</taxon>
        <taxon>Flavobacteriales</taxon>
        <taxon>Flavobacteriaceae</taxon>
        <taxon>Flavobacterium</taxon>
    </lineage>
</organism>
<sequence length="106" mass="12249">MEKLFAYGSLKEKEVQETVFGRFLEGTPETLKGYEVKDIKIEEEFGMETYPIIAPTENTNDIIEGMVYDLSVHELELADTYEGKQYKRIEVRLQSNEVAWAFSAKT</sequence>
<gene>
    <name evidence="2" type="ORF">QO192_08465</name>
</gene>
<dbReference type="CDD" id="cd06661">
    <property type="entry name" value="GGCT_like"/>
    <property type="match status" value="1"/>
</dbReference>
<evidence type="ECO:0000313" key="2">
    <source>
        <dbReference type="EMBL" id="MEZ7515313.1"/>
    </source>
</evidence>
<dbReference type="InterPro" id="IPR009288">
    <property type="entry name" value="AIG2-like_dom"/>
</dbReference>
<dbReference type="Pfam" id="PF06094">
    <property type="entry name" value="GGACT"/>
    <property type="match status" value="1"/>
</dbReference>
<proteinExistence type="predicted"/>
<dbReference type="EMBL" id="JASMRN010000006">
    <property type="protein sequence ID" value="MEZ7515313.1"/>
    <property type="molecule type" value="Genomic_DNA"/>
</dbReference>
<dbReference type="InterPro" id="IPR013024">
    <property type="entry name" value="GGCT-like"/>
</dbReference>
<dbReference type="Gene3D" id="3.10.490.10">
    <property type="entry name" value="Gamma-glutamyl cyclotransferase-like"/>
    <property type="match status" value="1"/>
</dbReference>
<dbReference type="InterPro" id="IPR036568">
    <property type="entry name" value="GGCT-like_sf"/>
</dbReference>